<sequence>MEPRPPLDLALDRSAACNFGPPESSSQPPTTQQLLLYPSEVSNQVGRAASARGRPGQAGAACRSQASSNPRQYQRTYQYTDEPSCGREKLTSVEKCRGQVAAPLPYHPTSREAMSPPADTPARFSHWYILGTLGK</sequence>
<feature type="compositionally biased region" description="Polar residues" evidence="1">
    <location>
        <begin position="64"/>
        <end position="80"/>
    </location>
</feature>
<organism evidence="2">
    <name type="scientific">Gaeumannomyces tritici (strain R3-111a-1)</name>
    <name type="common">Wheat and barley take-all root rot fungus</name>
    <name type="synonym">Gaeumannomyces graminis var. tritici</name>
    <dbReference type="NCBI Taxonomy" id="644352"/>
    <lineage>
        <taxon>Eukaryota</taxon>
        <taxon>Fungi</taxon>
        <taxon>Dikarya</taxon>
        <taxon>Ascomycota</taxon>
        <taxon>Pezizomycotina</taxon>
        <taxon>Sordariomycetes</taxon>
        <taxon>Sordariomycetidae</taxon>
        <taxon>Magnaporthales</taxon>
        <taxon>Magnaporthaceae</taxon>
        <taxon>Gaeumannomyces</taxon>
    </lineage>
</organism>
<reference evidence="2" key="2">
    <citation type="submission" date="2010-07" db="EMBL/GenBank/DDBJ databases">
        <authorList>
            <consortium name="The Broad Institute Genome Sequencing Platform"/>
            <consortium name="Broad Institute Genome Sequencing Center for Infectious Disease"/>
            <person name="Ma L.-J."/>
            <person name="Dead R."/>
            <person name="Young S."/>
            <person name="Zeng Q."/>
            <person name="Koehrsen M."/>
            <person name="Alvarado L."/>
            <person name="Berlin A."/>
            <person name="Chapman S.B."/>
            <person name="Chen Z."/>
            <person name="Freedman E."/>
            <person name="Gellesch M."/>
            <person name="Goldberg J."/>
            <person name="Griggs A."/>
            <person name="Gujja S."/>
            <person name="Heilman E.R."/>
            <person name="Heiman D."/>
            <person name="Hepburn T."/>
            <person name="Howarth C."/>
            <person name="Jen D."/>
            <person name="Larson L."/>
            <person name="Mehta T."/>
            <person name="Neiman D."/>
            <person name="Pearson M."/>
            <person name="Roberts A."/>
            <person name="Saif S."/>
            <person name="Shea T."/>
            <person name="Shenoy N."/>
            <person name="Sisk P."/>
            <person name="Stolte C."/>
            <person name="Sykes S."/>
            <person name="Walk T."/>
            <person name="White J."/>
            <person name="Yandava C."/>
            <person name="Haas B."/>
            <person name="Nusbaum C."/>
            <person name="Birren B."/>
        </authorList>
    </citation>
    <scope>NUCLEOTIDE SEQUENCE</scope>
    <source>
        <strain evidence="2">R3-111a-1</strain>
    </source>
</reference>
<dbReference type="AlphaFoldDB" id="J3NQV9"/>
<dbReference type="GeneID" id="20344123"/>
<proteinExistence type="predicted"/>
<gene>
    <name evidence="3" type="primary">20344123</name>
    <name evidence="2" type="ORF">GGTG_03665</name>
</gene>
<dbReference type="RefSeq" id="XP_009219710.1">
    <property type="nucleotide sequence ID" value="XM_009221446.1"/>
</dbReference>
<name>J3NQV9_GAET3</name>
<evidence type="ECO:0000313" key="4">
    <source>
        <dbReference type="Proteomes" id="UP000006039"/>
    </source>
</evidence>
<reference evidence="3" key="4">
    <citation type="journal article" date="2015" name="G3 (Bethesda)">
        <title>Genome sequences of three phytopathogenic species of the Magnaporthaceae family of fungi.</title>
        <authorList>
            <person name="Okagaki L.H."/>
            <person name="Nunes C.C."/>
            <person name="Sailsbery J."/>
            <person name="Clay B."/>
            <person name="Brown D."/>
            <person name="John T."/>
            <person name="Oh Y."/>
            <person name="Young N."/>
            <person name="Fitzgerald M."/>
            <person name="Haas B.J."/>
            <person name="Zeng Q."/>
            <person name="Young S."/>
            <person name="Adiconis X."/>
            <person name="Fan L."/>
            <person name="Levin J.Z."/>
            <person name="Mitchell T.K."/>
            <person name="Okubara P.A."/>
            <person name="Farman M.L."/>
            <person name="Kohn L.M."/>
            <person name="Birren B."/>
            <person name="Ma L.-J."/>
            <person name="Dean R.A."/>
        </authorList>
    </citation>
    <scope>NUCLEOTIDE SEQUENCE</scope>
    <source>
        <strain evidence="3">R3-111a-1</strain>
    </source>
</reference>
<dbReference type="Proteomes" id="UP000006039">
    <property type="component" value="Unassembled WGS sequence"/>
</dbReference>
<dbReference type="HOGENOM" id="CLU_1885902_0_0_1"/>
<evidence type="ECO:0000313" key="2">
    <source>
        <dbReference type="EMBL" id="EJT78565.1"/>
    </source>
</evidence>
<protein>
    <submittedName>
        <fullName evidence="2 3">Uncharacterized protein</fullName>
    </submittedName>
</protein>
<evidence type="ECO:0000313" key="3">
    <source>
        <dbReference type="EnsemblFungi" id="EJT78565"/>
    </source>
</evidence>
<keyword evidence="4" id="KW-1185">Reference proteome</keyword>
<dbReference type="EnsemblFungi" id="EJT78565">
    <property type="protein sequence ID" value="EJT78565"/>
    <property type="gene ID" value="GGTG_03665"/>
</dbReference>
<evidence type="ECO:0000256" key="1">
    <source>
        <dbReference type="SAM" id="MobiDB-lite"/>
    </source>
</evidence>
<accession>J3NQV9</accession>
<dbReference type="VEuPathDB" id="FungiDB:GGTG_03665"/>
<reference evidence="4" key="1">
    <citation type="submission" date="2010-07" db="EMBL/GenBank/DDBJ databases">
        <title>The genome sequence of Gaeumannomyces graminis var. tritici strain R3-111a-1.</title>
        <authorList>
            <consortium name="The Broad Institute Genome Sequencing Platform"/>
            <person name="Ma L.-J."/>
            <person name="Dead R."/>
            <person name="Young S."/>
            <person name="Zeng Q."/>
            <person name="Koehrsen M."/>
            <person name="Alvarado L."/>
            <person name="Berlin A."/>
            <person name="Chapman S.B."/>
            <person name="Chen Z."/>
            <person name="Freedman E."/>
            <person name="Gellesch M."/>
            <person name="Goldberg J."/>
            <person name="Griggs A."/>
            <person name="Gujja S."/>
            <person name="Heilman E.R."/>
            <person name="Heiman D."/>
            <person name="Hepburn T."/>
            <person name="Howarth C."/>
            <person name="Jen D."/>
            <person name="Larson L."/>
            <person name="Mehta T."/>
            <person name="Neiman D."/>
            <person name="Pearson M."/>
            <person name="Roberts A."/>
            <person name="Saif S."/>
            <person name="Shea T."/>
            <person name="Shenoy N."/>
            <person name="Sisk P."/>
            <person name="Stolte C."/>
            <person name="Sykes S."/>
            <person name="Walk T."/>
            <person name="White J."/>
            <person name="Yandava C."/>
            <person name="Haas B."/>
            <person name="Nusbaum C."/>
            <person name="Birren B."/>
        </authorList>
    </citation>
    <scope>NUCLEOTIDE SEQUENCE [LARGE SCALE GENOMIC DNA]</scope>
    <source>
        <strain evidence="4">R3-111a-1</strain>
    </source>
</reference>
<feature type="region of interest" description="Disordered" evidence="1">
    <location>
        <begin position="45"/>
        <end position="80"/>
    </location>
</feature>
<reference evidence="2" key="3">
    <citation type="submission" date="2010-09" db="EMBL/GenBank/DDBJ databases">
        <title>Annotation of Gaeumannomyces graminis var. tritici R3-111a-1.</title>
        <authorList>
            <consortium name="The Broad Institute Genome Sequencing Platform"/>
            <person name="Ma L.-J."/>
            <person name="Dead R."/>
            <person name="Young S.K."/>
            <person name="Zeng Q."/>
            <person name="Gargeya S."/>
            <person name="Fitzgerald M."/>
            <person name="Haas B."/>
            <person name="Abouelleil A."/>
            <person name="Alvarado L."/>
            <person name="Arachchi H.M."/>
            <person name="Berlin A."/>
            <person name="Brown A."/>
            <person name="Chapman S.B."/>
            <person name="Chen Z."/>
            <person name="Dunbar C."/>
            <person name="Freedman E."/>
            <person name="Gearin G."/>
            <person name="Gellesch M."/>
            <person name="Goldberg J."/>
            <person name="Griggs A."/>
            <person name="Gujja S."/>
            <person name="Heiman D."/>
            <person name="Howarth C."/>
            <person name="Larson L."/>
            <person name="Lui A."/>
            <person name="MacDonald P.J.P."/>
            <person name="Mehta T."/>
            <person name="Montmayeur A."/>
            <person name="Murphy C."/>
            <person name="Neiman D."/>
            <person name="Pearson M."/>
            <person name="Priest M."/>
            <person name="Roberts A."/>
            <person name="Saif S."/>
            <person name="Shea T."/>
            <person name="Shenoy N."/>
            <person name="Sisk P."/>
            <person name="Stolte C."/>
            <person name="Sykes S."/>
            <person name="Yandava C."/>
            <person name="Wortman J."/>
            <person name="Nusbaum C."/>
            <person name="Birren B."/>
        </authorList>
    </citation>
    <scope>NUCLEOTIDE SEQUENCE</scope>
    <source>
        <strain evidence="2">R3-111a-1</strain>
    </source>
</reference>
<reference evidence="3" key="5">
    <citation type="submission" date="2018-04" db="UniProtKB">
        <authorList>
            <consortium name="EnsemblFungi"/>
        </authorList>
    </citation>
    <scope>IDENTIFICATION</scope>
    <source>
        <strain evidence="3">R3-111a-1</strain>
    </source>
</reference>
<dbReference type="EMBL" id="GL385396">
    <property type="protein sequence ID" value="EJT78565.1"/>
    <property type="molecule type" value="Genomic_DNA"/>
</dbReference>